<dbReference type="RefSeq" id="WP_179238122.1">
    <property type="nucleotide sequence ID" value="NZ_JACBNQ010000009.1"/>
</dbReference>
<evidence type="ECO:0000313" key="6">
    <source>
        <dbReference type="EMBL" id="NYB74430.1"/>
    </source>
</evidence>
<dbReference type="Proteomes" id="UP000611629">
    <property type="component" value="Unassembled WGS sequence"/>
</dbReference>
<name>A0A974BJJ0_SEDHY</name>
<keyword evidence="3 5" id="KW-0663">Pyridoxal phosphate</keyword>
<comment type="cofactor">
    <cofactor evidence="1 5">
        <name>pyridoxal 5'-phosphate</name>
        <dbReference type="ChEBI" id="CHEBI:597326"/>
    </cofactor>
</comment>
<evidence type="ECO:0000256" key="2">
    <source>
        <dbReference type="ARBA" id="ARBA00009320"/>
    </source>
</evidence>
<accession>A0A974BJJ0</accession>
<dbReference type="InterPro" id="IPR036038">
    <property type="entry name" value="Aminotransferase-like"/>
</dbReference>
<sequence length="270" mass="31295">MMNIISNMNVKNNQLIGKPELNTLLANDTAKIYEVIRVIKKNPIFLKEHFERMRDSIRLSDVEGNLNFDEFQNSINLLIKENNFENCNIRVSYYYDSEPVVLFYFIESSYPAKEQFMTGVHTVTAKIHRDNPNIKAFQKNFKEKVEEIIKNTKAYEVILINDDDTVSEGSKSNIFFIKNNKLVTSPDDNVLLGVTRSKVIEVCERNGIEVIRRVIRYDELDNFDAAFITGTSNDVLPIKAIDDRIYNSADNDTVKKALELYLNEMEKEIK</sequence>
<evidence type="ECO:0000256" key="1">
    <source>
        <dbReference type="ARBA" id="ARBA00001933"/>
    </source>
</evidence>
<dbReference type="CDD" id="cd00449">
    <property type="entry name" value="PLPDE_IV"/>
    <property type="match status" value="1"/>
</dbReference>
<dbReference type="PANTHER" id="PTHR42743">
    <property type="entry name" value="AMINO-ACID AMINOTRANSFERASE"/>
    <property type="match status" value="1"/>
</dbReference>
<dbReference type="InterPro" id="IPR001544">
    <property type="entry name" value="Aminotrans_IV"/>
</dbReference>
<dbReference type="Pfam" id="PF01063">
    <property type="entry name" value="Aminotran_4"/>
    <property type="match status" value="1"/>
</dbReference>
<keyword evidence="6" id="KW-0808">Transferase</keyword>
<protein>
    <submittedName>
        <fullName evidence="6">Aminotransferase class IV</fullName>
    </submittedName>
</protein>
<keyword evidence="7" id="KW-1185">Reference proteome</keyword>
<proteinExistence type="inferred from homology"/>
<dbReference type="GO" id="GO:0008483">
    <property type="term" value="F:transaminase activity"/>
    <property type="evidence" value="ECO:0007669"/>
    <property type="project" value="UniProtKB-KW"/>
</dbReference>
<comment type="caution">
    <text evidence="6">The sequence shown here is derived from an EMBL/GenBank/DDBJ whole genome shotgun (WGS) entry which is preliminary data.</text>
</comment>
<dbReference type="InterPro" id="IPR018300">
    <property type="entry name" value="Aminotrans_IV_CS"/>
</dbReference>
<dbReference type="PROSITE" id="PS00770">
    <property type="entry name" value="AA_TRANSFER_CLASS_4"/>
    <property type="match status" value="1"/>
</dbReference>
<keyword evidence="6" id="KW-0032">Aminotransferase</keyword>
<evidence type="ECO:0000313" key="7">
    <source>
        <dbReference type="Proteomes" id="UP000611629"/>
    </source>
</evidence>
<dbReference type="FunFam" id="3.20.10.10:FF:000002">
    <property type="entry name" value="D-alanine aminotransferase"/>
    <property type="match status" value="1"/>
</dbReference>
<dbReference type="EMBL" id="JACBNQ010000009">
    <property type="protein sequence ID" value="NYB74430.1"/>
    <property type="molecule type" value="Genomic_DNA"/>
</dbReference>
<comment type="similarity">
    <text evidence="2 4">Belongs to the class-IV pyridoxal-phosphate-dependent aminotransferase family.</text>
</comment>
<dbReference type="Gene3D" id="3.20.10.10">
    <property type="entry name" value="D-amino Acid Aminotransferase, subunit A, domain 2"/>
    <property type="match status" value="1"/>
</dbReference>
<dbReference type="InterPro" id="IPR043132">
    <property type="entry name" value="BCAT-like_C"/>
</dbReference>
<dbReference type="Gene3D" id="3.30.470.10">
    <property type="match status" value="1"/>
</dbReference>
<evidence type="ECO:0000256" key="4">
    <source>
        <dbReference type="RuleBase" id="RU004106"/>
    </source>
</evidence>
<reference evidence="6" key="1">
    <citation type="submission" date="2020-07" db="EMBL/GenBank/DDBJ databases">
        <title>Genomic analysis of a strain of Sedimentibacter Hydroxybenzoicus DSM7310.</title>
        <authorList>
            <person name="Ma S."/>
        </authorList>
    </citation>
    <scope>NUCLEOTIDE SEQUENCE</scope>
    <source>
        <strain evidence="6">DSM 7310</strain>
    </source>
</reference>
<dbReference type="AlphaFoldDB" id="A0A974BJJ0"/>
<dbReference type="SUPFAM" id="SSF56752">
    <property type="entry name" value="D-aminoacid aminotransferase-like PLP-dependent enzymes"/>
    <property type="match status" value="1"/>
</dbReference>
<gene>
    <name evidence="6" type="ORF">HZF24_09815</name>
</gene>
<dbReference type="InterPro" id="IPR043131">
    <property type="entry name" value="BCAT-like_N"/>
</dbReference>
<organism evidence="6 7">
    <name type="scientific">Sedimentibacter hydroxybenzoicus DSM 7310</name>
    <dbReference type="NCBI Taxonomy" id="1123245"/>
    <lineage>
        <taxon>Bacteria</taxon>
        <taxon>Bacillati</taxon>
        <taxon>Bacillota</taxon>
        <taxon>Tissierellia</taxon>
        <taxon>Sedimentibacter</taxon>
    </lineage>
</organism>
<dbReference type="GO" id="GO:0008652">
    <property type="term" value="P:amino acid biosynthetic process"/>
    <property type="evidence" value="ECO:0007669"/>
    <property type="project" value="UniProtKB-ARBA"/>
</dbReference>
<dbReference type="InterPro" id="IPR050571">
    <property type="entry name" value="Class-IV_PLP-Dep_Aminotrnsfr"/>
</dbReference>
<dbReference type="PANTHER" id="PTHR42743:SF11">
    <property type="entry name" value="AMINODEOXYCHORISMATE LYASE"/>
    <property type="match status" value="1"/>
</dbReference>
<dbReference type="GO" id="GO:0046394">
    <property type="term" value="P:carboxylic acid biosynthetic process"/>
    <property type="evidence" value="ECO:0007669"/>
    <property type="project" value="UniProtKB-ARBA"/>
</dbReference>
<dbReference type="GO" id="GO:0005829">
    <property type="term" value="C:cytosol"/>
    <property type="evidence" value="ECO:0007669"/>
    <property type="project" value="TreeGrafter"/>
</dbReference>
<evidence type="ECO:0000256" key="3">
    <source>
        <dbReference type="ARBA" id="ARBA00022898"/>
    </source>
</evidence>
<evidence type="ECO:0000256" key="5">
    <source>
        <dbReference type="RuleBase" id="RU004516"/>
    </source>
</evidence>